<keyword evidence="3" id="KW-1185">Reference proteome</keyword>
<organism evidence="2 3">
    <name type="scientific">Kaistella jeonii</name>
    <dbReference type="NCBI Taxonomy" id="266749"/>
    <lineage>
        <taxon>Bacteria</taxon>
        <taxon>Pseudomonadati</taxon>
        <taxon>Bacteroidota</taxon>
        <taxon>Flavobacteriia</taxon>
        <taxon>Flavobacteriales</taxon>
        <taxon>Weeksellaceae</taxon>
        <taxon>Chryseobacterium group</taxon>
        <taxon>Kaistella</taxon>
    </lineage>
</organism>
<dbReference type="OrthoDB" id="798298at2"/>
<evidence type="ECO:0000259" key="1">
    <source>
        <dbReference type="Pfam" id="PF00534"/>
    </source>
</evidence>
<dbReference type="RefSeq" id="WP_039352900.1">
    <property type="nucleotide sequence ID" value="NZ_FOLA01000009.1"/>
</dbReference>
<dbReference type="Gene3D" id="3.40.50.2000">
    <property type="entry name" value="Glycogen Phosphorylase B"/>
    <property type="match status" value="2"/>
</dbReference>
<dbReference type="EMBL" id="JSYL01000007">
    <property type="protein sequence ID" value="KIA88521.1"/>
    <property type="molecule type" value="Genomic_DNA"/>
</dbReference>
<evidence type="ECO:0000313" key="3">
    <source>
        <dbReference type="Proteomes" id="UP000031473"/>
    </source>
</evidence>
<dbReference type="GO" id="GO:0016757">
    <property type="term" value="F:glycosyltransferase activity"/>
    <property type="evidence" value="ECO:0007669"/>
    <property type="project" value="InterPro"/>
</dbReference>
<dbReference type="AlphaFoldDB" id="A0A0C1CVZ8"/>
<dbReference type="CDD" id="cd03811">
    <property type="entry name" value="GT4_GT28_WabH-like"/>
    <property type="match status" value="1"/>
</dbReference>
<dbReference type="PANTHER" id="PTHR12526">
    <property type="entry name" value="GLYCOSYLTRANSFERASE"/>
    <property type="match status" value="1"/>
</dbReference>
<dbReference type="PANTHER" id="PTHR12526:SF630">
    <property type="entry name" value="GLYCOSYLTRANSFERASE"/>
    <property type="match status" value="1"/>
</dbReference>
<comment type="caution">
    <text evidence="2">The sequence shown here is derived from an EMBL/GenBank/DDBJ whole genome shotgun (WGS) entry which is preliminary data.</text>
</comment>
<reference evidence="2 3" key="1">
    <citation type="submission" date="2014-10" db="EMBL/GenBank/DDBJ databases">
        <title>Kaistella jeonii genome.</title>
        <authorList>
            <person name="Clayton J.T."/>
            <person name="Newman J.D."/>
        </authorList>
    </citation>
    <scope>NUCLEOTIDE SEQUENCE [LARGE SCALE GENOMIC DNA]</scope>
    <source>
        <strain evidence="2 3">DSM 17048</strain>
    </source>
</reference>
<proteinExistence type="predicted"/>
<dbReference type="STRING" id="266749.SAMN05421876_10923"/>
<dbReference type="InterPro" id="IPR001296">
    <property type="entry name" value="Glyco_trans_1"/>
</dbReference>
<dbReference type="Proteomes" id="UP000031473">
    <property type="component" value="Unassembled WGS sequence"/>
</dbReference>
<protein>
    <recommendedName>
        <fullName evidence="1">Glycosyl transferase family 1 domain-containing protein</fullName>
    </recommendedName>
</protein>
<accession>A0A0C1CVZ8</accession>
<evidence type="ECO:0000313" key="2">
    <source>
        <dbReference type="EMBL" id="KIA88521.1"/>
    </source>
</evidence>
<dbReference type="Pfam" id="PF00534">
    <property type="entry name" value="Glycos_transf_1"/>
    <property type="match status" value="1"/>
</dbReference>
<name>A0A0C1CVZ8_9FLAO</name>
<gene>
    <name evidence="2" type="ORF">OA86_10860</name>
</gene>
<sequence length="394" mass="45338">MKKKILFVIPNLAVGGAEKSLVNLLNELNYAQYEVHLFMMAKTGLFISHLPKEVIILPESSAYQIFSKRFPIALMTFLLQGNFKLFLNKIRFTFFNRTIKNPILAEQKNWQFLRYFFDSFPQKYDVAIGYLEKNANYIVADCVQADKKIGYIHTDYKTMGMFPIYDRRVFKKLDFVITISEGCLQTLKNIFPPFENKFQLIQNISSKKTITELAAAPIKEKLIRLSILSVGRLTALKNFDLAIDTATLLVDRGYDFEWNIIGEGDERQYLEKHIASKKLTGIVKLLGLKENPYPYIANSLLYVQPSKFEGKSIAIDEAKILQKPIVTTNFPTVFDQITHGETGLISEMNPTALADEIEKLFVDENLRNKFAVNLSKENWGTELEVEKFYQLIES</sequence>
<feature type="domain" description="Glycosyl transferase family 1" evidence="1">
    <location>
        <begin position="226"/>
        <end position="372"/>
    </location>
</feature>
<dbReference type="SUPFAM" id="SSF53756">
    <property type="entry name" value="UDP-Glycosyltransferase/glycogen phosphorylase"/>
    <property type="match status" value="1"/>
</dbReference>